<keyword evidence="3" id="KW-1185">Reference proteome</keyword>
<proteinExistence type="predicted"/>
<evidence type="ECO:0008006" key="4">
    <source>
        <dbReference type="Google" id="ProtNLM"/>
    </source>
</evidence>
<sequence>MEQKIPLSFLHVRPHSKGRSLDDEDHNCLFTSVRYFHLPSSVVNQDSWLPKGVTCNRDTVNLLPKTKDKSCLKEDKKKLASRAQCGGFRRDVLNEKTAQKQQEKLRKKEWGFILLLVVLFSLLFNQSLKLV</sequence>
<accession>A0AAV4S7K3</accession>
<gene>
    <name evidence="2" type="ORF">CDAR_15521</name>
</gene>
<evidence type="ECO:0000313" key="2">
    <source>
        <dbReference type="EMBL" id="GIY30253.1"/>
    </source>
</evidence>
<keyword evidence="1" id="KW-0812">Transmembrane</keyword>
<dbReference type="AlphaFoldDB" id="A0AAV4S7K3"/>
<evidence type="ECO:0000256" key="1">
    <source>
        <dbReference type="SAM" id="Phobius"/>
    </source>
</evidence>
<evidence type="ECO:0000313" key="3">
    <source>
        <dbReference type="Proteomes" id="UP001054837"/>
    </source>
</evidence>
<dbReference type="Proteomes" id="UP001054837">
    <property type="component" value="Unassembled WGS sequence"/>
</dbReference>
<keyword evidence="1" id="KW-1133">Transmembrane helix</keyword>
<reference evidence="2 3" key="1">
    <citation type="submission" date="2021-06" db="EMBL/GenBank/DDBJ databases">
        <title>Caerostris darwini draft genome.</title>
        <authorList>
            <person name="Kono N."/>
            <person name="Arakawa K."/>
        </authorList>
    </citation>
    <scope>NUCLEOTIDE SEQUENCE [LARGE SCALE GENOMIC DNA]</scope>
</reference>
<name>A0AAV4S7K3_9ARAC</name>
<protein>
    <recommendedName>
        <fullName evidence="4">Transmembrane protein</fullName>
    </recommendedName>
</protein>
<feature type="transmembrane region" description="Helical" evidence="1">
    <location>
        <begin position="110"/>
        <end position="128"/>
    </location>
</feature>
<keyword evidence="1" id="KW-0472">Membrane</keyword>
<organism evidence="2 3">
    <name type="scientific">Caerostris darwini</name>
    <dbReference type="NCBI Taxonomy" id="1538125"/>
    <lineage>
        <taxon>Eukaryota</taxon>
        <taxon>Metazoa</taxon>
        <taxon>Ecdysozoa</taxon>
        <taxon>Arthropoda</taxon>
        <taxon>Chelicerata</taxon>
        <taxon>Arachnida</taxon>
        <taxon>Araneae</taxon>
        <taxon>Araneomorphae</taxon>
        <taxon>Entelegynae</taxon>
        <taxon>Araneoidea</taxon>
        <taxon>Araneidae</taxon>
        <taxon>Caerostris</taxon>
    </lineage>
</organism>
<comment type="caution">
    <text evidence="2">The sequence shown here is derived from an EMBL/GenBank/DDBJ whole genome shotgun (WGS) entry which is preliminary data.</text>
</comment>
<dbReference type="EMBL" id="BPLQ01007460">
    <property type="protein sequence ID" value="GIY30253.1"/>
    <property type="molecule type" value="Genomic_DNA"/>
</dbReference>